<feature type="transmembrane region" description="Helical" evidence="1">
    <location>
        <begin position="117"/>
        <end position="141"/>
    </location>
</feature>
<evidence type="ECO:0000313" key="2">
    <source>
        <dbReference type="EMBL" id="KAF1981323.1"/>
    </source>
</evidence>
<dbReference type="OrthoDB" id="61370at2759"/>
<proteinExistence type="predicted"/>
<evidence type="ECO:0000313" key="3">
    <source>
        <dbReference type="Proteomes" id="UP000800041"/>
    </source>
</evidence>
<dbReference type="EMBL" id="ML977201">
    <property type="protein sequence ID" value="KAF1981323.1"/>
    <property type="molecule type" value="Genomic_DNA"/>
</dbReference>
<organism evidence="2 3">
    <name type="scientific">Aulographum hederae CBS 113979</name>
    <dbReference type="NCBI Taxonomy" id="1176131"/>
    <lineage>
        <taxon>Eukaryota</taxon>
        <taxon>Fungi</taxon>
        <taxon>Dikarya</taxon>
        <taxon>Ascomycota</taxon>
        <taxon>Pezizomycotina</taxon>
        <taxon>Dothideomycetes</taxon>
        <taxon>Pleosporomycetidae</taxon>
        <taxon>Aulographales</taxon>
        <taxon>Aulographaceae</taxon>
    </lineage>
</organism>
<gene>
    <name evidence="2" type="ORF">K402DRAFT_449252</name>
</gene>
<accession>A0A6G1GK45</accession>
<keyword evidence="3" id="KW-1185">Reference proteome</keyword>
<feature type="transmembrane region" description="Helical" evidence="1">
    <location>
        <begin position="161"/>
        <end position="187"/>
    </location>
</feature>
<keyword evidence="1" id="KW-0812">Transmembrane</keyword>
<dbReference type="AlphaFoldDB" id="A0A6G1GK45"/>
<sequence length="211" mass="23069">MTRRIVYGIGLWITLGATAMTIASVVMPRWLRWEVPKSGIHYTYGLHERCSSLPGQEGCTSFPAYEDCHGDDRSFCSLWRSVGFLMSFAVILELACVVGFAVVLLGGKQQRDYGWKVLCGLLAVCGVVECIGMGIVLTQSFPQAGLFNNDTRFFAGWALDTSWILCTVSWTLLLATGTGILMSAIFLPEEGGYELIPQERLEHAAGETLGG</sequence>
<name>A0A6G1GK45_9PEZI</name>
<feature type="transmembrane region" description="Helical" evidence="1">
    <location>
        <begin position="5"/>
        <end position="27"/>
    </location>
</feature>
<evidence type="ECO:0000256" key="1">
    <source>
        <dbReference type="SAM" id="Phobius"/>
    </source>
</evidence>
<feature type="transmembrane region" description="Helical" evidence="1">
    <location>
        <begin position="82"/>
        <end position="105"/>
    </location>
</feature>
<dbReference type="Gene3D" id="1.20.140.150">
    <property type="match status" value="1"/>
</dbReference>
<keyword evidence="1" id="KW-1133">Transmembrane helix</keyword>
<protein>
    <submittedName>
        <fullName evidence="2">Uncharacterized protein</fullName>
    </submittedName>
</protein>
<reference evidence="2" key="1">
    <citation type="journal article" date="2020" name="Stud. Mycol.">
        <title>101 Dothideomycetes genomes: a test case for predicting lifestyles and emergence of pathogens.</title>
        <authorList>
            <person name="Haridas S."/>
            <person name="Albert R."/>
            <person name="Binder M."/>
            <person name="Bloem J."/>
            <person name="Labutti K."/>
            <person name="Salamov A."/>
            <person name="Andreopoulos B."/>
            <person name="Baker S."/>
            <person name="Barry K."/>
            <person name="Bills G."/>
            <person name="Bluhm B."/>
            <person name="Cannon C."/>
            <person name="Castanera R."/>
            <person name="Culley D."/>
            <person name="Daum C."/>
            <person name="Ezra D."/>
            <person name="Gonzalez J."/>
            <person name="Henrissat B."/>
            <person name="Kuo A."/>
            <person name="Liang C."/>
            <person name="Lipzen A."/>
            <person name="Lutzoni F."/>
            <person name="Magnuson J."/>
            <person name="Mondo S."/>
            <person name="Nolan M."/>
            <person name="Ohm R."/>
            <person name="Pangilinan J."/>
            <person name="Park H.-J."/>
            <person name="Ramirez L."/>
            <person name="Alfaro M."/>
            <person name="Sun H."/>
            <person name="Tritt A."/>
            <person name="Yoshinaga Y."/>
            <person name="Zwiers L.-H."/>
            <person name="Turgeon B."/>
            <person name="Goodwin S."/>
            <person name="Spatafora J."/>
            <person name="Crous P."/>
            <person name="Grigoriev I."/>
        </authorList>
    </citation>
    <scope>NUCLEOTIDE SEQUENCE</scope>
    <source>
        <strain evidence="2">CBS 113979</strain>
    </source>
</reference>
<keyword evidence="1" id="KW-0472">Membrane</keyword>
<dbReference type="Proteomes" id="UP000800041">
    <property type="component" value="Unassembled WGS sequence"/>
</dbReference>